<dbReference type="Proteomes" id="UP000887566">
    <property type="component" value="Unplaced"/>
</dbReference>
<organism evidence="2 3">
    <name type="scientific">Plectus sambesii</name>
    <dbReference type="NCBI Taxonomy" id="2011161"/>
    <lineage>
        <taxon>Eukaryota</taxon>
        <taxon>Metazoa</taxon>
        <taxon>Ecdysozoa</taxon>
        <taxon>Nematoda</taxon>
        <taxon>Chromadorea</taxon>
        <taxon>Plectida</taxon>
        <taxon>Plectina</taxon>
        <taxon>Plectoidea</taxon>
        <taxon>Plectidae</taxon>
        <taxon>Plectus</taxon>
    </lineage>
</organism>
<name>A0A914X8M9_9BILA</name>
<evidence type="ECO:0000313" key="3">
    <source>
        <dbReference type="WBParaSite" id="PSAMB.scaffold6865size8667.g29246.t1"/>
    </source>
</evidence>
<evidence type="ECO:0000256" key="1">
    <source>
        <dbReference type="SAM" id="MobiDB-lite"/>
    </source>
</evidence>
<accession>A0A914X8M9</accession>
<dbReference type="WBParaSite" id="PSAMB.scaffold6865size8667.g29246.t1">
    <property type="protein sequence ID" value="PSAMB.scaffold6865size8667.g29246.t1"/>
    <property type="gene ID" value="PSAMB.scaffold6865size8667.g29246"/>
</dbReference>
<keyword evidence="2" id="KW-1185">Reference proteome</keyword>
<protein>
    <submittedName>
        <fullName evidence="3">Uncharacterized protein</fullName>
    </submittedName>
</protein>
<dbReference type="AlphaFoldDB" id="A0A914X8M9"/>
<reference evidence="3" key="1">
    <citation type="submission" date="2022-11" db="UniProtKB">
        <authorList>
            <consortium name="WormBaseParasite"/>
        </authorList>
    </citation>
    <scope>IDENTIFICATION</scope>
</reference>
<feature type="region of interest" description="Disordered" evidence="1">
    <location>
        <begin position="1"/>
        <end position="79"/>
    </location>
</feature>
<proteinExistence type="predicted"/>
<sequence>MRPLSPMKGAVLSGAPVTSSMSLSQELRHPPAELNTSQEWLGGTSGKSRPPTPIRTPLATLVGNRLNSSQGVSVGTDERTKAVCEQAAKRLDNFLSLSQEALNKTTDEEEAENWRPLSQTSANDRRDSTQRKTFAPTFKPLFNKVVR</sequence>
<feature type="compositionally biased region" description="Polar residues" evidence="1">
    <location>
        <begin position="16"/>
        <end position="25"/>
    </location>
</feature>
<feature type="region of interest" description="Disordered" evidence="1">
    <location>
        <begin position="102"/>
        <end position="147"/>
    </location>
</feature>
<evidence type="ECO:0000313" key="2">
    <source>
        <dbReference type="Proteomes" id="UP000887566"/>
    </source>
</evidence>